<dbReference type="InterPro" id="IPR001965">
    <property type="entry name" value="Znf_PHD"/>
</dbReference>
<dbReference type="InterPro" id="IPR046349">
    <property type="entry name" value="C1-like_sf"/>
</dbReference>
<dbReference type="Pfam" id="PF03107">
    <property type="entry name" value="C1_2"/>
    <property type="match status" value="5"/>
</dbReference>
<evidence type="ECO:0000259" key="5">
    <source>
        <dbReference type="PROSITE" id="PS50081"/>
    </source>
</evidence>
<dbReference type="InterPro" id="IPR004146">
    <property type="entry name" value="DC1"/>
</dbReference>
<sequence length="765" mass="87906">MAKSFTVSSYKEEHGPLGRIRGCGDQTKFRYSIINHFSHPHPLRYGQVIRASCIACSKYEYGEAMYLCRSKSCDYQLHPFCAQLPRQLHNPYHPHPLTLQANPGEEEKHFACTACTRKLGSQFRYYCDHCDLKLDIGCASLRCSTNKDNGLLHHFSHFHPLAPLNKVPDEQSYLRRCGNLSDRDYVCTGCNFVLPSSCLELKLPGEIQHSNHPCLLTLRIRFHFETTRYWLQNQHKPHFEYQCAKCRFIMEATSAVFLTTQSYEDQKQFHHFSHKHPLILSRQKDNDDRVNCSACGKSCSGPTYCCTTCQYFLHQHCFDLPLEIRHFFHRCPLFLCIQANSVNCGACNKIIPGFYFYCKWCNFSMDVECALSPTIEFQSREHFSHFSHPHPLMLIDIKDSDGVYCSACDKCLSGQGFVCSECSFVLHQSCFESPQEIRHRFHPFHPLILQTRPSNVSSTCNACCKYLNGFTYVCSHCNFELHIECATIMPNVSYKGHQHLLLFLENTEIEVECNSCGISCNSSVFRCVDCNFNLHYTCGPLPHTIKHECHIDPLLLRDSPVEDDTYDGFYCDECEKKRDPLLPIYHCKDCHYIAEIECVKSEVMLTLKGGYGDVELRNPAGRINGKVITNLELTEIELEKEQNSNKDVGDMEGKPLTFDDAFDYLNFDEKRELENVLAAQRRDITEAVDTSSENNSEYSDVYGDDVIEAGETSSYDYSENSGDEHLRFNDISLAFRRSICRIKKILSSDRRADSDGKLQVSQFLD</sequence>
<evidence type="ECO:0000313" key="7">
    <source>
        <dbReference type="Proteomes" id="UP001314170"/>
    </source>
</evidence>
<proteinExistence type="predicted"/>
<dbReference type="PANTHER" id="PTHR46288:SF27">
    <property type="entry name" value="CYSTEINE_HISTIDINE-RICH C1 DOMAIN FAMILY PROTEIN"/>
    <property type="match status" value="1"/>
</dbReference>
<evidence type="ECO:0000256" key="4">
    <source>
        <dbReference type="ARBA" id="ARBA00022833"/>
    </source>
</evidence>
<feature type="domain" description="Phorbol-ester/DAG-type" evidence="5">
    <location>
        <begin position="389"/>
        <end position="438"/>
    </location>
</feature>
<accession>A0AAV1RKN2</accession>
<evidence type="ECO:0000313" key="6">
    <source>
        <dbReference type="EMBL" id="CAK7337259.1"/>
    </source>
</evidence>
<keyword evidence="1" id="KW-0479">Metal-binding</keyword>
<evidence type="ECO:0000256" key="1">
    <source>
        <dbReference type="ARBA" id="ARBA00022723"/>
    </source>
</evidence>
<keyword evidence="3" id="KW-0863">Zinc-finger</keyword>
<keyword evidence="2" id="KW-0677">Repeat</keyword>
<dbReference type="AlphaFoldDB" id="A0AAV1RKN2"/>
<dbReference type="EMBL" id="CAWUPB010001010">
    <property type="protein sequence ID" value="CAK7337259.1"/>
    <property type="molecule type" value="Genomic_DNA"/>
</dbReference>
<organism evidence="6 7">
    <name type="scientific">Dovyalis caffra</name>
    <dbReference type="NCBI Taxonomy" id="77055"/>
    <lineage>
        <taxon>Eukaryota</taxon>
        <taxon>Viridiplantae</taxon>
        <taxon>Streptophyta</taxon>
        <taxon>Embryophyta</taxon>
        <taxon>Tracheophyta</taxon>
        <taxon>Spermatophyta</taxon>
        <taxon>Magnoliopsida</taxon>
        <taxon>eudicotyledons</taxon>
        <taxon>Gunneridae</taxon>
        <taxon>Pentapetalae</taxon>
        <taxon>rosids</taxon>
        <taxon>fabids</taxon>
        <taxon>Malpighiales</taxon>
        <taxon>Salicaceae</taxon>
        <taxon>Flacourtieae</taxon>
        <taxon>Dovyalis</taxon>
    </lineage>
</organism>
<evidence type="ECO:0000256" key="3">
    <source>
        <dbReference type="ARBA" id="ARBA00022771"/>
    </source>
</evidence>
<keyword evidence="7" id="KW-1185">Reference proteome</keyword>
<gene>
    <name evidence="6" type="ORF">DCAF_LOCUS12286</name>
</gene>
<dbReference type="PANTHER" id="PTHR46288">
    <property type="entry name" value="PHORBOL-ESTER/DAG-TYPE DOMAIN-CONTAINING PROTEIN"/>
    <property type="match status" value="1"/>
</dbReference>
<protein>
    <recommendedName>
        <fullName evidence="5">Phorbol-ester/DAG-type domain-containing protein</fullName>
    </recommendedName>
</protein>
<reference evidence="6 7" key="1">
    <citation type="submission" date="2024-01" db="EMBL/GenBank/DDBJ databases">
        <authorList>
            <person name="Waweru B."/>
        </authorList>
    </citation>
    <scope>NUCLEOTIDE SEQUENCE [LARGE SCALE GENOMIC DNA]</scope>
</reference>
<dbReference type="Proteomes" id="UP001314170">
    <property type="component" value="Unassembled WGS sequence"/>
</dbReference>
<dbReference type="GO" id="GO:0008270">
    <property type="term" value="F:zinc ion binding"/>
    <property type="evidence" value="ECO:0007669"/>
    <property type="project" value="UniProtKB-KW"/>
</dbReference>
<dbReference type="SMART" id="SM00249">
    <property type="entry name" value="PHD"/>
    <property type="match status" value="4"/>
</dbReference>
<dbReference type="InterPro" id="IPR002219">
    <property type="entry name" value="PKC_DAG/PE"/>
</dbReference>
<evidence type="ECO:0000256" key="2">
    <source>
        <dbReference type="ARBA" id="ARBA00022737"/>
    </source>
</evidence>
<dbReference type="SMART" id="SM00109">
    <property type="entry name" value="C1"/>
    <property type="match status" value="4"/>
</dbReference>
<dbReference type="PROSITE" id="PS50081">
    <property type="entry name" value="ZF_DAG_PE_2"/>
    <property type="match status" value="1"/>
</dbReference>
<comment type="caution">
    <text evidence="6">The sequence shown here is derived from an EMBL/GenBank/DDBJ whole genome shotgun (WGS) entry which is preliminary data.</text>
</comment>
<name>A0AAV1RKN2_9ROSI</name>
<dbReference type="SUPFAM" id="SSF57889">
    <property type="entry name" value="Cysteine-rich domain"/>
    <property type="match status" value="4"/>
</dbReference>
<keyword evidence="4" id="KW-0862">Zinc</keyword>